<proteinExistence type="predicted"/>
<organism evidence="2 3">
    <name type="scientific">Caerostris darwini</name>
    <dbReference type="NCBI Taxonomy" id="1538125"/>
    <lineage>
        <taxon>Eukaryota</taxon>
        <taxon>Metazoa</taxon>
        <taxon>Ecdysozoa</taxon>
        <taxon>Arthropoda</taxon>
        <taxon>Chelicerata</taxon>
        <taxon>Arachnida</taxon>
        <taxon>Araneae</taxon>
        <taxon>Araneomorphae</taxon>
        <taxon>Entelegynae</taxon>
        <taxon>Araneoidea</taxon>
        <taxon>Araneidae</taxon>
        <taxon>Caerostris</taxon>
    </lineage>
</organism>
<dbReference type="AlphaFoldDB" id="A0AAV4U3F4"/>
<feature type="compositionally biased region" description="Basic and acidic residues" evidence="1">
    <location>
        <begin position="33"/>
        <end position="51"/>
    </location>
</feature>
<reference evidence="2 3" key="1">
    <citation type="submission" date="2021-06" db="EMBL/GenBank/DDBJ databases">
        <title>Caerostris darwini draft genome.</title>
        <authorList>
            <person name="Kono N."/>
            <person name="Arakawa K."/>
        </authorList>
    </citation>
    <scope>NUCLEOTIDE SEQUENCE [LARGE SCALE GENOMIC DNA]</scope>
</reference>
<evidence type="ECO:0000256" key="1">
    <source>
        <dbReference type="SAM" id="MobiDB-lite"/>
    </source>
</evidence>
<sequence>MQVIGTCLLLNKCAFYYATRSLFSAVWKRRKEGKTERKNEGKKERRKEGKKVGKKDRKKERKLERRKERKTRRVDGDCNILYCLTLKLLDER</sequence>
<gene>
    <name evidence="2" type="ORF">CDAR_83831</name>
</gene>
<keyword evidence="3" id="KW-1185">Reference proteome</keyword>
<dbReference type="Proteomes" id="UP001054837">
    <property type="component" value="Unassembled WGS sequence"/>
</dbReference>
<accession>A0AAV4U3F4</accession>
<comment type="caution">
    <text evidence="2">The sequence shown here is derived from an EMBL/GenBank/DDBJ whole genome shotgun (WGS) entry which is preliminary data.</text>
</comment>
<dbReference type="EMBL" id="BPLQ01010651">
    <property type="protein sequence ID" value="GIY52270.1"/>
    <property type="molecule type" value="Genomic_DNA"/>
</dbReference>
<feature type="region of interest" description="Disordered" evidence="1">
    <location>
        <begin position="29"/>
        <end position="72"/>
    </location>
</feature>
<name>A0AAV4U3F4_9ARAC</name>
<protein>
    <submittedName>
        <fullName evidence="2">Uncharacterized protein</fullName>
    </submittedName>
</protein>
<evidence type="ECO:0000313" key="2">
    <source>
        <dbReference type="EMBL" id="GIY52270.1"/>
    </source>
</evidence>
<evidence type="ECO:0000313" key="3">
    <source>
        <dbReference type="Proteomes" id="UP001054837"/>
    </source>
</evidence>